<dbReference type="AlphaFoldDB" id="A0A7U2EXF0"/>
<sequence length="164" mass="18335">MFHPPSHNAPTHDLRYTPITCSHQTQTPLRPAPFPSAMHASQSARTYMVAAKQSYLSSKVVAQSNIERREKKLRVSTRSTGLGTFPGQSRMETCGACAVELHGGRRSCGRLRILCKVGSGRVREANERFQILSSGNAYNWRNEDPVVYRYPKRWGILQAESTTG</sequence>
<gene>
    <name evidence="1" type="ORF">JI435_405940</name>
</gene>
<dbReference type="Proteomes" id="UP000663193">
    <property type="component" value="Chromosome 4"/>
</dbReference>
<accession>A0A7U2EXF0</accession>
<protein>
    <submittedName>
        <fullName evidence="1">Uncharacterized protein</fullName>
    </submittedName>
</protein>
<organism evidence="1 2">
    <name type="scientific">Phaeosphaeria nodorum (strain SN15 / ATCC MYA-4574 / FGSC 10173)</name>
    <name type="common">Glume blotch fungus</name>
    <name type="synonym">Parastagonospora nodorum</name>
    <dbReference type="NCBI Taxonomy" id="321614"/>
    <lineage>
        <taxon>Eukaryota</taxon>
        <taxon>Fungi</taxon>
        <taxon>Dikarya</taxon>
        <taxon>Ascomycota</taxon>
        <taxon>Pezizomycotina</taxon>
        <taxon>Dothideomycetes</taxon>
        <taxon>Pleosporomycetidae</taxon>
        <taxon>Pleosporales</taxon>
        <taxon>Pleosporineae</taxon>
        <taxon>Phaeosphaeriaceae</taxon>
        <taxon>Parastagonospora</taxon>
    </lineage>
</organism>
<dbReference type="EMBL" id="CP069026">
    <property type="protein sequence ID" value="QRC94507.1"/>
    <property type="molecule type" value="Genomic_DNA"/>
</dbReference>
<proteinExistence type="predicted"/>
<evidence type="ECO:0000313" key="2">
    <source>
        <dbReference type="Proteomes" id="UP000663193"/>
    </source>
</evidence>
<name>A0A7U2EXF0_PHANO</name>
<dbReference type="VEuPathDB" id="FungiDB:JI435_405940"/>
<keyword evidence="2" id="KW-1185">Reference proteome</keyword>
<evidence type="ECO:0000313" key="1">
    <source>
        <dbReference type="EMBL" id="QRC94507.1"/>
    </source>
</evidence>
<reference evidence="2" key="1">
    <citation type="journal article" date="2021" name="BMC Genomics">
        <title>Chromosome-level genome assembly and manually-curated proteome of model necrotroph Parastagonospora nodorum Sn15 reveals a genome-wide trove of candidate effector homologs, and redundancy of virulence-related functions within an accessory chromosome.</title>
        <authorList>
            <person name="Bertazzoni S."/>
            <person name="Jones D.A.B."/>
            <person name="Phan H.T."/>
            <person name="Tan K.-C."/>
            <person name="Hane J.K."/>
        </authorList>
    </citation>
    <scope>NUCLEOTIDE SEQUENCE [LARGE SCALE GENOMIC DNA]</scope>
    <source>
        <strain evidence="2">SN15 / ATCC MYA-4574 / FGSC 10173)</strain>
    </source>
</reference>